<dbReference type="Proteomes" id="UP000041254">
    <property type="component" value="Unassembled WGS sequence"/>
</dbReference>
<organism evidence="2 3">
    <name type="scientific">Vitrella brassicaformis (strain CCMP3155)</name>
    <dbReference type="NCBI Taxonomy" id="1169540"/>
    <lineage>
        <taxon>Eukaryota</taxon>
        <taxon>Sar</taxon>
        <taxon>Alveolata</taxon>
        <taxon>Colpodellida</taxon>
        <taxon>Vitrellaceae</taxon>
        <taxon>Vitrella</taxon>
    </lineage>
</organism>
<feature type="compositionally biased region" description="Basic and acidic residues" evidence="1">
    <location>
        <begin position="119"/>
        <end position="129"/>
    </location>
</feature>
<keyword evidence="3" id="KW-1185">Reference proteome</keyword>
<accession>A0A0G4EAU2</accession>
<feature type="region of interest" description="Disordered" evidence="1">
    <location>
        <begin position="100"/>
        <end position="144"/>
    </location>
</feature>
<reference evidence="2 3" key="1">
    <citation type="submission" date="2014-11" db="EMBL/GenBank/DDBJ databases">
        <authorList>
            <person name="Zhu J."/>
            <person name="Qi W."/>
            <person name="Song R."/>
        </authorList>
    </citation>
    <scope>NUCLEOTIDE SEQUENCE [LARGE SCALE GENOMIC DNA]</scope>
</reference>
<dbReference type="AlphaFoldDB" id="A0A0G4EAU2"/>
<dbReference type="EMBL" id="CDMY01000077">
    <property type="protein sequence ID" value="CEL92409.1"/>
    <property type="molecule type" value="Genomic_DNA"/>
</dbReference>
<evidence type="ECO:0000256" key="1">
    <source>
        <dbReference type="SAM" id="MobiDB-lite"/>
    </source>
</evidence>
<protein>
    <submittedName>
        <fullName evidence="2">Uncharacterized protein</fullName>
    </submittedName>
</protein>
<evidence type="ECO:0000313" key="3">
    <source>
        <dbReference type="Proteomes" id="UP000041254"/>
    </source>
</evidence>
<proteinExistence type="predicted"/>
<dbReference type="InParanoid" id="A0A0G4EAU2"/>
<name>A0A0G4EAU2_VITBC</name>
<gene>
    <name evidence="2" type="ORF">Vbra_3515</name>
</gene>
<sequence>MTPHDQHLKVKQWAWSKEIYDYEKRVITPEFAQRAKAIDVNGGEWVDCHCGQRCNTSKKGAIFHFNDRHPPPFGPPKKNEHSEHKIWHEWQERVHELMEKAQQERQQRRASGEDVLSPSREDEKARIEETVPTQLPSKPHPPPRGCKPITSFFAKASAVQGKEPSSAAAPAPSVPAAAAVASTSGARNPTLPPPLIPPPLTLADGRSTKHHVPCHGFSLTAPAYVKQYGHIAHGIAAVGNMNRLGIKISYDAQQHLKRQQELIHLCIMMKLNPSYDLLRSALGAPISKRYIRRLTAKQPTRPNPLDLTQQGITTSLDHYASLVGATPEKPARVSFPRDETIVAPALEANLRYGRVYGGCYTPGREDHNIAIPEGATVQDFVKQLLGEVKPATNAKVCLLVNHETGEQTVDADGELQFNKDLVHVVEQHAAFLLVNVATNNIGKEMGWMKENFLAFLNRETNLLTNNDNHHCVKNLRTAALGGTRILTIGFGVIDPGLLPTASVPAETWQLRDFSSDRKVEIISSVENLEILRVGEDQESFSADVIATELFFTGLRCMSYMTRKNFSTALRVMLCGVAFSILTRVQGLHEITFVNTVMCLMSNMFLIIREDITNTDHATTMGLELNFGYLRTIMHNVREFTVNDFVKHEKDSSIFFHCSINGNIPTGKTKSYFGNEKLFTKRHAAIRQMLSQQQSTLRSKMLHQQPW</sequence>
<feature type="compositionally biased region" description="Basic and acidic residues" evidence="1">
    <location>
        <begin position="100"/>
        <end position="112"/>
    </location>
</feature>
<dbReference type="VEuPathDB" id="CryptoDB:Vbra_3515"/>
<evidence type="ECO:0000313" key="2">
    <source>
        <dbReference type="EMBL" id="CEL92409.1"/>
    </source>
</evidence>